<keyword evidence="2" id="KW-1185">Reference proteome</keyword>
<name>A0A6J3K4K7_9HYME</name>
<accession>A0A6J3K4K7</accession>
<reference evidence="3 4" key="1">
    <citation type="submission" date="2025-04" db="UniProtKB">
        <authorList>
            <consortium name="RefSeq"/>
        </authorList>
    </citation>
    <scope>IDENTIFICATION</scope>
    <source>
        <tissue evidence="3 4">Muscle</tissue>
    </source>
</reference>
<organism evidence="2 3">
    <name type="scientific">Bombus vosnesenskii</name>
    <dbReference type="NCBI Taxonomy" id="207650"/>
    <lineage>
        <taxon>Eukaryota</taxon>
        <taxon>Metazoa</taxon>
        <taxon>Ecdysozoa</taxon>
        <taxon>Arthropoda</taxon>
        <taxon>Hexapoda</taxon>
        <taxon>Insecta</taxon>
        <taxon>Pterygota</taxon>
        <taxon>Neoptera</taxon>
        <taxon>Endopterygota</taxon>
        <taxon>Hymenoptera</taxon>
        <taxon>Apocrita</taxon>
        <taxon>Aculeata</taxon>
        <taxon>Apoidea</taxon>
        <taxon>Anthophila</taxon>
        <taxon>Apidae</taxon>
        <taxon>Bombus</taxon>
        <taxon>Pyrobombus</taxon>
    </lineage>
</organism>
<protein>
    <submittedName>
        <fullName evidence="3 4">Neuroparsin-A-like</fullName>
    </submittedName>
</protein>
<dbReference type="RefSeq" id="XP_033348027.1">
    <property type="nucleotide sequence ID" value="XM_033492136.1"/>
</dbReference>
<dbReference type="Proteomes" id="UP000504631">
    <property type="component" value="Unplaced"/>
</dbReference>
<dbReference type="CTD" id="100313506"/>
<dbReference type="KEGG" id="bvk:117232632"/>
<evidence type="ECO:0000313" key="2">
    <source>
        <dbReference type="Proteomes" id="UP000504631"/>
    </source>
</evidence>
<dbReference type="AlphaFoldDB" id="A0A6J3K4K7"/>
<dbReference type="InterPro" id="IPR010850">
    <property type="entry name" value="Neuroparsin"/>
</dbReference>
<dbReference type="GeneID" id="117232632"/>
<evidence type="ECO:0000313" key="3">
    <source>
        <dbReference type="RefSeq" id="XP_033348027.1"/>
    </source>
</evidence>
<evidence type="ECO:0000256" key="1">
    <source>
        <dbReference type="SAM" id="SignalP"/>
    </source>
</evidence>
<dbReference type="RefSeq" id="XP_033348028.1">
    <property type="nucleotide sequence ID" value="XM_033492137.1"/>
</dbReference>
<feature type="signal peptide" evidence="1">
    <location>
        <begin position="1"/>
        <end position="24"/>
    </location>
</feature>
<evidence type="ECO:0000313" key="4">
    <source>
        <dbReference type="RefSeq" id="XP_033348028.1"/>
    </source>
</evidence>
<sequence length="122" mass="13202">MLAAQTIRIAVLLAIVLLYDKCSGYPSVRQKQEMALCSGCGDFCHKCEYGVVISNACGVPQCAKGPDEPCGGRGERLGICAEGMSCICNQCFGCSSEKLKCSKIKDPCWRDFNVPVRRPAIM</sequence>
<proteinExistence type="predicted"/>
<dbReference type="SMR" id="A0A6J3K4K7"/>
<dbReference type="Pfam" id="PF07327">
    <property type="entry name" value="Neuroparsin"/>
    <property type="match status" value="1"/>
</dbReference>
<feature type="chain" id="PRO_5044643822" evidence="1">
    <location>
        <begin position="25"/>
        <end position="122"/>
    </location>
</feature>
<keyword evidence="1" id="KW-0732">Signal</keyword>
<gene>
    <name evidence="3 4" type="primary">LOC117232632</name>
</gene>